<dbReference type="KEGG" id="nfl:COO91_00805"/>
<keyword evidence="1" id="KW-0812">Transmembrane</keyword>
<gene>
    <name evidence="2" type="ORF">COO91_00805</name>
</gene>
<evidence type="ECO:0000313" key="2">
    <source>
        <dbReference type="EMBL" id="AUB34963.1"/>
    </source>
</evidence>
<organism evidence="2 3">
    <name type="scientific">Nostoc flagelliforme CCNUN1</name>
    <dbReference type="NCBI Taxonomy" id="2038116"/>
    <lineage>
        <taxon>Bacteria</taxon>
        <taxon>Bacillati</taxon>
        <taxon>Cyanobacteriota</taxon>
        <taxon>Cyanophyceae</taxon>
        <taxon>Nostocales</taxon>
        <taxon>Nostocaceae</taxon>
        <taxon>Nostoc</taxon>
    </lineage>
</organism>
<accession>A0A2K8SI65</accession>
<name>A0A2K8SI65_9NOSO</name>
<proteinExistence type="predicted"/>
<sequence length="52" mass="5952">MRSLNSWFTIRSVVDDSHKDLLGKCYVGSFYISQFAYLPLLTPGNFSKLFST</sequence>
<protein>
    <submittedName>
        <fullName evidence="2">Uncharacterized protein</fullName>
    </submittedName>
</protein>
<dbReference type="Proteomes" id="UP000232003">
    <property type="component" value="Chromosome"/>
</dbReference>
<dbReference type="EMBL" id="CP024785">
    <property type="protein sequence ID" value="AUB34963.1"/>
    <property type="molecule type" value="Genomic_DNA"/>
</dbReference>
<keyword evidence="1" id="KW-1133">Transmembrane helix</keyword>
<reference evidence="2 3" key="1">
    <citation type="submission" date="2017-11" db="EMBL/GenBank/DDBJ databases">
        <title>Complete genome of a free-living desiccation-tolerant cyanobacterium and its photosynthetic adaptation to extreme terrestrial habitat.</title>
        <authorList>
            <person name="Shang J."/>
        </authorList>
    </citation>
    <scope>NUCLEOTIDE SEQUENCE [LARGE SCALE GENOMIC DNA]</scope>
    <source>
        <strain evidence="2 3">CCNUN1</strain>
    </source>
</reference>
<feature type="transmembrane region" description="Helical" evidence="1">
    <location>
        <begin position="21"/>
        <end position="40"/>
    </location>
</feature>
<evidence type="ECO:0000256" key="1">
    <source>
        <dbReference type="SAM" id="Phobius"/>
    </source>
</evidence>
<dbReference type="AlphaFoldDB" id="A0A2K8SI65"/>
<evidence type="ECO:0000313" key="3">
    <source>
        <dbReference type="Proteomes" id="UP000232003"/>
    </source>
</evidence>
<keyword evidence="1" id="KW-0472">Membrane</keyword>
<keyword evidence="3" id="KW-1185">Reference proteome</keyword>